<dbReference type="AlphaFoldDB" id="E1ZFJ1"/>
<evidence type="ECO:0000313" key="4">
    <source>
        <dbReference type="Proteomes" id="UP000008141"/>
    </source>
</evidence>
<evidence type="ECO:0000256" key="1">
    <source>
        <dbReference type="SAM" id="MobiDB-lite"/>
    </source>
</evidence>
<feature type="region of interest" description="Disordered" evidence="1">
    <location>
        <begin position="157"/>
        <end position="178"/>
    </location>
</feature>
<dbReference type="KEGG" id="cvr:CHLNCDRAFT_134220"/>
<dbReference type="GO" id="GO:0009507">
    <property type="term" value="C:chloroplast"/>
    <property type="evidence" value="ECO:0007669"/>
    <property type="project" value="TreeGrafter"/>
</dbReference>
<proteinExistence type="predicted"/>
<feature type="domain" description="NAD(P)-binding" evidence="2">
    <location>
        <begin position="188"/>
        <end position="412"/>
    </location>
</feature>
<feature type="compositionally biased region" description="Low complexity" evidence="1">
    <location>
        <begin position="163"/>
        <end position="178"/>
    </location>
</feature>
<dbReference type="EMBL" id="GL433845">
    <property type="protein sequence ID" value="EFN55288.1"/>
    <property type="molecule type" value="Genomic_DNA"/>
</dbReference>
<dbReference type="GO" id="GO:0016491">
    <property type="term" value="F:oxidoreductase activity"/>
    <property type="evidence" value="ECO:0007669"/>
    <property type="project" value="InterPro"/>
</dbReference>
<dbReference type="Pfam" id="PF13460">
    <property type="entry name" value="NAD_binding_10"/>
    <property type="match status" value="1"/>
</dbReference>
<dbReference type="Gene3D" id="3.40.50.720">
    <property type="entry name" value="NAD(P)-binding Rossmann-like Domain"/>
    <property type="match status" value="1"/>
</dbReference>
<dbReference type="InterPro" id="IPR044163">
    <property type="entry name" value="SARED1-like"/>
</dbReference>
<reference evidence="3 4" key="1">
    <citation type="journal article" date="2010" name="Plant Cell">
        <title>The Chlorella variabilis NC64A genome reveals adaptation to photosymbiosis, coevolution with viruses, and cryptic sex.</title>
        <authorList>
            <person name="Blanc G."/>
            <person name="Duncan G."/>
            <person name="Agarkova I."/>
            <person name="Borodovsky M."/>
            <person name="Gurnon J."/>
            <person name="Kuo A."/>
            <person name="Lindquist E."/>
            <person name="Lucas S."/>
            <person name="Pangilinan J."/>
            <person name="Polle J."/>
            <person name="Salamov A."/>
            <person name="Terry A."/>
            <person name="Yamada T."/>
            <person name="Dunigan D.D."/>
            <person name="Grigoriev I.V."/>
            <person name="Claverie J.M."/>
            <person name="Van Etten J.L."/>
        </authorList>
    </citation>
    <scope>NUCLEOTIDE SEQUENCE [LARGE SCALE GENOMIC DNA]</scope>
    <source>
        <strain evidence="3 4">NC64A</strain>
    </source>
</reference>
<keyword evidence="4" id="KW-1185">Reference proteome</keyword>
<dbReference type="SUPFAM" id="SSF51735">
    <property type="entry name" value="NAD(P)-binding Rossmann-fold domains"/>
    <property type="match status" value="1"/>
</dbReference>
<dbReference type="Proteomes" id="UP000008141">
    <property type="component" value="Unassembled WGS sequence"/>
</dbReference>
<dbReference type="PANTHER" id="PTHR14194:SF86">
    <property type="entry name" value="OS05G0110300 PROTEIN"/>
    <property type="match status" value="1"/>
</dbReference>
<name>E1ZFJ1_CHLVA</name>
<dbReference type="CDD" id="cd05243">
    <property type="entry name" value="SDR_a5"/>
    <property type="match status" value="1"/>
</dbReference>
<gene>
    <name evidence="3" type="ORF">CHLNCDRAFT_134220</name>
</gene>
<dbReference type="RefSeq" id="XP_005847390.1">
    <property type="nucleotide sequence ID" value="XM_005847328.1"/>
</dbReference>
<organism evidence="4">
    <name type="scientific">Chlorella variabilis</name>
    <name type="common">Green alga</name>
    <dbReference type="NCBI Taxonomy" id="554065"/>
    <lineage>
        <taxon>Eukaryota</taxon>
        <taxon>Viridiplantae</taxon>
        <taxon>Chlorophyta</taxon>
        <taxon>core chlorophytes</taxon>
        <taxon>Trebouxiophyceae</taxon>
        <taxon>Chlorellales</taxon>
        <taxon>Chlorellaceae</taxon>
        <taxon>Chlorella clade</taxon>
        <taxon>Chlorella</taxon>
    </lineage>
</organism>
<dbReference type="eggNOG" id="KOG1203">
    <property type="taxonomic scope" value="Eukaryota"/>
</dbReference>
<dbReference type="InterPro" id="IPR016040">
    <property type="entry name" value="NAD(P)-bd_dom"/>
</dbReference>
<dbReference type="STRING" id="554065.E1ZFJ1"/>
<dbReference type="PANTHER" id="PTHR14194">
    <property type="entry name" value="NITROGEN METABOLIC REGULATION PROTEIN NMR-RELATED"/>
    <property type="match status" value="1"/>
</dbReference>
<dbReference type="InterPro" id="IPR036291">
    <property type="entry name" value="NAD(P)-bd_dom_sf"/>
</dbReference>
<evidence type="ECO:0000259" key="2">
    <source>
        <dbReference type="Pfam" id="PF13460"/>
    </source>
</evidence>
<dbReference type="InParanoid" id="E1ZFJ1"/>
<evidence type="ECO:0000313" key="3">
    <source>
        <dbReference type="EMBL" id="EFN55288.1"/>
    </source>
</evidence>
<sequence length="465" mass="48386">MELASEPSLIVATPVGQAGVAPAPTAVDVRSSVLDAMKSRHVALGSCTRLPPTRADVRGQATAVPTATSLPLAAAIPAAWLAAPAVPSPEAGVVVTIHDRRVRLAPSGASLYKQCRQWVQNDSDLGGCPEPLPTSKLPPLPAVPEEAAATLQQLAPQEPPLPGRAEAGAEAGSTSGSKAPAVEVAVTGAGGRTGALVMKKLLERPDQFAARGVVRNGKSAEQLKGWGASEEQIVMGDILREGGEAALQRAVEGADALVIATSAVPKIKPLSLIPVLLAKVTGKQGVRPQFSFKEDQMPEQIDWLGQKAQIDAAKAAGVRKVVVISSMGGTQKDNFLNTIGDGNILVWKRKAEKYLIDSGLTYTIVHPGGLIDEEGGKRELVIDVDDGLINGGSKYRRIPRADVAEFVVQCLALPEADNRSVDLVAKEPGDAPPTTDFAQLLKSMPKNCDYSDVAADAAVPAQASA</sequence>
<dbReference type="FunCoup" id="E1ZFJ1">
    <property type="interactions" value="1203"/>
</dbReference>
<accession>E1ZFJ1</accession>
<dbReference type="OrthoDB" id="419598at2759"/>
<dbReference type="GeneID" id="17354560"/>
<protein>
    <recommendedName>
        <fullName evidence="2">NAD(P)-binding domain-containing protein</fullName>
    </recommendedName>
</protein>